<dbReference type="NCBIfam" id="TIGR01549">
    <property type="entry name" value="HAD-SF-IA-v1"/>
    <property type="match status" value="1"/>
</dbReference>
<dbReference type="SFLD" id="SFLDG01129">
    <property type="entry name" value="C1.5:_HAD__Beta-PGM__Phosphata"/>
    <property type="match status" value="1"/>
</dbReference>
<dbReference type="GeneID" id="36511695"/>
<dbReference type="GO" id="GO:0006281">
    <property type="term" value="P:DNA repair"/>
    <property type="evidence" value="ECO:0007669"/>
    <property type="project" value="TreeGrafter"/>
</dbReference>
<evidence type="ECO:0008006" key="4">
    <source>
        <dbReference type="Google" id="ProtNLM"/>
    </source>
</evidence>
<proteinExistence type="inferred from homology"/>
<comment type="similarity">
    <text evidence="1">Belongs to the HAD-like hydrolase superfamily.</text>
</comment>
<dbReference type="InterPro" id="IPR041492">
    <property type="entry name" value="HAD_2"/>
</dbReference>
<organism evidence="2 3">
    <name type="scientific">Halococcoides cellulosivorans</name>
    <dbReference type="NCBI Taxonomy" id="1679096"/>
    <lineage>
        <taxon>Archaea</taxon>
        <taxon>Methanobacteriati</taxon>
        <taxon>Methanobacteriota</taxon>
        <taxon>Stenosarchaea group</taxon>
        <taxon>Halobacteria</taxon>
        <taxon>Halobacteriales</taxon>
        <taxon>Haloarculaceae</taxon>
        <taxon>Halococcoides</taxon>
    </lineage>
</organism>
<dbReference type="Pfam" id="PF13419">
    <property type="entry name" value="HAD_2"/>
    <property type="match status" value="1"/>
</dbReference>
<dbReference type="AlphaFoldDB" id="A0A2R4WZM1"/>
<evidence type="ECO:0000313" key="3">
    <source>
        <dbReference type="Proteomes" id="UP000244727"/>
    </source>
</evidence>
<sequence>MDYRAVLFDYDGVIATPSPHDVLVAGTRAGCRAAGIDPSPETVESLVAGVTVADLRAVADRHGVHPGRLWFHRDRHSSRAQRGARRAGWVTPYPDLDGLDALADAGVHLGVVSSNQRQTVRSGLADFGLADRFVTVHARPPTIASLSQKKPAPDYLDRAMAALDVEPSETLFVGDRNGDIRAAHAAGADAFFVRREHRADYALSDDPEYERADLRDLPAIVGVEN</sequence>
<keyword evidence="3" id="KW-1185">Reference proteome</keyword>
<dbReference type="InterPro" id="IPR006439">
    <property type="entry name" value="HAD-SF_hydro_IA"/>
</dbReference>
<dbReference type="GO" id="GO:0008967">
    <property type="term" value="F:phosphoglycolate phosphatase activity"/>
    <property type="evidence" value="ECO:0007669"/>
    <property type="project" value="TreeGrafter"/>
</dbReference>
<dbReference type="SUPFAM" id="SSF56784">
    <property type="entry name" value="HAD-like"/>
    <property type="match status" value="1"/>
</dbReference>
<dbReference type="SFLD" id="SFLDS00003">
    <property type="entry name" value="Haloacid_Dehalogenase"/>
    <property type="match status" value="1"/>
</dbReference>
<dbReference type="InterPro" id="IPR023214">
    <property type="entry name" value="HAD_sf"/>
</dbReference>
<dbReference type="InterPro" id="IPR050155">
    <property type="entry name" value="HAD-like_hydrolase_sf"/>
</dbReference>
<dbReference type="Gene3D" id="3.40.50.1000">
    <property type="entry name" value="HAD superfamily/HAD-like"/>
    <property type="match status" value="1"/>
</dbReference>
<name>A0A2R4WZM1_9EURY</name>
<dbReference type="InterPro" id="IPR023198">
    <property type="entry name" value="PGP-like_dom2"/>
</dbReference>
<dbReference type="KEGG" id="harc:HARCEL1_04270"/>
<dbReference type="InterPro" id="IPR036412">
    <property type="entry name" value="HAD-like_sf"/>
</dbReference>
<dbReference type="PANTHER" id="PTHR43434">
    <property type="entry name" value="PHOSPHOGLYCOLATE PHOSPHATASE"/>
    <property type="match status" value="1"/>
</dbReference>
<dbReference type="PANTHER" id="PTHR43434:SF1">
    <property type="entry name" value="PHOSPHOGLYCOLATE PHOSPHATASE"/>
    <property type="match status" value="1"/>
</dbReference>
<accession>A0A2R4WZM1</accession>
<gene>
    <name evidence="2" type="ORF">HARCEL1_04270</name>
</gene>
<dbReference type="Proteomes" id="UP000244727">
    <property type="component" value="Chromosome"/>
</dbReference>
<evidence type="ECO:0000313" key="2">
    <source>
        <dbReference type="EMBL" id="AWB26981.1"/>
    </source>
</evidence>
<protein>
    <recommendedName>
        <fullName evidence="4">HAD family hydrolase</fullName>
    </recommendedName>
</protein>
<dbReference type="NCBIfam" id="TIGR01509">
    <property type="entry name" value="HAD-SF-IA-v3"/>
    <property type="match status" value="1"/>
</dbReference>
<dbReference type="RefSeq" id="WP_108381350.1">
    <property type="nucleotide sequence ID" value="NZ_CP028858.1"/>
</dbReference>
<dbReference type="Gene3D" id="1.10.150.240">
    <property type="entry name" value="Putative phosphatase, domain 2"/>
    <property type="match status" value="1"/>
</dbReference>
<dbReference type="EMBL" id="CP028858">
    <property type="protein sequence ID" value="AWB26981.1"/>
    <property type="molecule type" value="Genomic_DNA"/>
</dbReference>
<evidence type="ECO:0000256" key="1">
    <source>
        <dbReference type="ARBA" id="ARBA00007958"/>
    </source>
</evidence>
<reference evidence="2 3" key="1">
    <citation type="submission" date="2018-04" db="EMBL/GenBank/DDBJ databases">
        <title>Halococcoides cellulosivorans gen. nov., sp. nov., an extremely halophilic cellulose-utilizing haloarchaeon from hypersaline lakes.</title>
        <authorList>
            <person name="Sorokin D.Y."/>
            <person name="Toshchakov S.V."/>
            <person name="Samarov N.I."/>
            <person name="Korzhenkov A."/>
            <person name="Kublanov I.V."/>
        </authorList>
    </citation>
    <scope>NUCLEOTIDE SEQUENCE [LARGE SCALE GENOMIC DNA]</scope>
    <source>
        <strain evidence="2 3">HArcel1</strain>
    </source>
</reference>